<dbReference type="EMBL" id="BAABHB010000017">
    <property type="protein sequence ID" value="GAA4418926.1"/>
    <property type="molecule type" value="Genomic_DNA"/>
</dbReference>
<evidence type="ECO:0000313" key="1">
    <source>
        <dbReference type="EMBL" id="GAA4418926.1"/>
    </source>
</evidence>
<comment type="caution">
    <text evidence="1">The sequence shown here is derived from an EMBL/GenBank/DDBJ whole genome shotgun (WGS) entry which is preliminary data.</text>
</comment>
<keyword evidence="2" id="KW-1185">Reference proteome</keyword>
<organism evidence="1 2">
    <name type="scientific">Nibrella viscosa</name>
    <dbReference type="NCBI Taxonomy" id="1084524"/>
    <lineage>
        <taxon>Bacteria</taxon>
        <taxon>Pseudomonadati</taxon>
        <taxon>Bacteroidota</taxon>
        <taxon>Cytophagia</taxon>
        <taxon>Cytophagales</taxon>
        <taxon>Spirosomataceae</taxon>
        <taxon>Nibrella</taxon>
    </lineage>
</organism>
<accession>A0ABP8KYX1</accession>
<dbReference type="Proteomes" id="UP001500936">
    <property type="component" value="Unassembled WGS sequence"/>
</dbReference>
<proteinExistence type="predicted"/>
<protein>
    <submittedName>
        <fullName evidence="1">Uncharacterized protein</fullName>
    </submittedName>
</protein>
<reference evidence="2" key="1">
    <citation type="journal article" date="2019" name="Int. J. Syst. Evol. Microbiol.">
        <title>The Global Catalogue of Microorganisms (GCM) 10K type strain sequencing project: providing services to taxonomists for standard genome sequencing and annotation.</title>
        <authorList>
            <consortium name="The Broad Institute Genomics Platform"/>
            <consortium name="The Broad Institute Genome Sequencing Center for Infectious Disease"/>
            <person name="Wu L."/>
            <person name="Ma J."/>
        </authorList>
    </citation>
    <scope>NUCLEOTIDE SEQUENCE [LARGE SCALE GENOMIC DNA]</scope>
    <source>
        <strain evidence="2">JCM 17925</strain>
    </source>
</reference>
<gene>
    <name evidence="1" type="ORF">GCM10023187_52830</name>
</gene>
<sequence>MKSFFCLFIILLFVATRISIPSSSGVGSQGYYYAIVYKSNPAQAQFATTFLPTCNEGVLYQRIALYARKNGFVGYRLEGPFTQDEVEQVRLNAKQQWLARGYALTDDHNFIGNCY</sequence>
<name>A0ABP8KYX1_9BACT</name>
<dbReference type="RefSeq" id="WP_345271068.1">
    <property type="nucleotide sequence ID" value="NZ_BAABHB010000017.1"/>
</dbReference>
<evidence type="ECO:0000313" key="2">
    <source>
        <dbReference type="Proteomes" id="UP001500936"/>
    </source>
</evidence>